<name>A0A1L9AWM7_9BACT</name>
<dbReference type="InterPro" id="IPR015421">
    <property type="entry name" value="PyrdxlP-dep_Trfase_major"/>
</dbReference>
<dbReference type="Proteomes" id="UP000182229">
    <property type="component" value="Unassembled WGS sequence"/>
</dbReference>
<dbReference type="PANTHER" id="PTHR45744">
    <property type="entry name" value="TYROSINE AMINOTRANSFERASE"/>
    <property type="match status" value="1"/>
</dbReference>
<evidence type="ECO:0000313" key="3">
    <source>
        <dbReference type="Proteomes" id="UP000182229"/>
    </source>
</evidence>
<dbReference type="OrthoDB" id="9763453at2"/>
<gene>
    <name evidence="2" type="ORF">BON30_43595</name>
</gene>
<dbReference type="SUPFAM" id="SSF53383">
    <property type="entry name" value="PLP-dependent transferases"/>
    <property type="match status" value="1"/>
</dbReference>
<comment type="caution">
    <text evidence="2">The sequence shown here is derived from an EMBL/GenBank/DDBJ whole genome shotgun (WGS) entry which is preliminary data.</text>
</comment>
<dbReference type="InterPro" id="IPR015424">
    <property type="entry name" value="PyrdxlP-dep_Trfase"/>
</dbReference>
<dbReference type="Gene3D" id="3.90.1150.10">
    <property type="entry name" value="Aspartate Aminotransferase, domain 1"/>
    <property type="match status" value="1"/>
</dbReference>
<keyword evidence="2" id="KW-0032">Aminotransferase</keyword>
<reference evidence="3" key="1">
    <citation type="submission" date="2016-11" db="EMBL/GenBank/DDBJ databases">
        <authorList>
            <person name="Shukria A."/>
            <person name="Stevens D.C."/>
        </authorList>
    </citation>
    <scope>NUCLEOTIDE SEQUENCE [LARGE SCALE GENOMIC DNA]</scope>
    <source>
        <strain evidence="3">Cbfe23</strain>
    </source>
</reference>
<dbReference type="InterPro" id="IPR015422">
    <property type="entry name" value="PyrdxlP-dep_Trfase_small"/>
</dbReference>
<dbReference type="AlphaFoldDB" id="A0A1L9AWM7"/>
<dbReference type="Pfam" id="PF00155">
    <property type="entry name" value="Aminotran_1_2"/>
    <property type="match status" value="1"/>
</dbReference>
<dbReference type="Gene3D" id="3.40.640.10">
    <property type="entry name" value="Type I PLP-dependent aspartate aminotransferase-like (Major domain)"/>
    <property type="match status" value="1"/>
</dbReference>
<evidence type="ECO:0000259" key="1">
    <source>
        <dbReference type="Pfam" id="PF00155"/>
    </source>
</evidence>
<keyword evidence="3" id="KW-1185">Reference proteome</keyword>
<protein>
    <submittedName>
        <fullName evidence="2">Aspartate aminotransferase</fullName>
    </submittedName>
</protein>
<dbReference type="GO" id="GO:0008483">
    <property type="term" value="F:transaminase activity"/>
    <property type="evidence" value="ECO:0007669"/>
    <property type="project" value="UniProtKB-KW"/>
</dbReference>
<sequence length="390" mass="41619">MSPFSARTGFARTWNALALALASRRARGLPVMDLTETNPTRVELPLPAPAPLAHPDALRYAPESLGLLSAREAVAAFLGTRGASLRPEHLVLSASTSEAYGWLFKLLCEPGDNVLVPAPSYPLFEYLARLEGVETRTYRLPRAHGFGLDVDAVDAARDARTRAVLVVNPGNPTGHYLHEGELEALSTLCARAGLALVSDEVFSDFAWGEEPGRVGSVAGRELPMPTFSLSGLSKVAGLPGLKLAWMHVGGPEAARDEALARLELVADTYLPVNTPVQLSLPEWLAHAPRFQGAVLARVKENRRRLLEARPAGAPWDVVPAQGGWSAVLRIPLEPGEEATCLALLEEGVSVQPGYFYDFRGGAFLVLSLLTHPDVFAAALGPLARVLAAGG</sequence>
<evidence type="ECO:0000313" key="2">
    <source>
        <dbReference type="EMBL" id="OJH34412.1"/>
    </source>
</evidence>
<dbReference type="STRING" id="83449.BON30_43595"/>
<feature type="domain" description="Aminotransferase class I/classII large" evidence="1">
    <location>
        <begin position="62"/>
        <end position="357"/>
    </location>
</feature>
<keyword evidence="2" id="KW-0808">Transferase</keyword>
<accession>A0A1L9AWM7</accession>
<proteinExistence type="predicted"/>
<dbReference type="RefSeq" id="WP_071904523.1">
    <property type="nucleotide sequence ID" value="NZ_MPIN01000019.1"/>
</dbReference>
<dbReference type="GO" id="GO:0030170">
    <property type="term" value="F:pyridoxal phosphate binding"/>
    <property type="evidence" value="ECO:0007669"/>
    <property type="project" value="InterPro"/>
</dbReference>
<reference evidence="2 3" key="2">
    <citation type="submission" date="2016-12" db="EMBL/GenBank/DDBJ databases">
        <title>Draft Genome Sequence of Cystobacter ferrugineus Strain Cbfe23.</title>
        <authorList>
            <person name="Akbar S."/>
            <person name="Dowd S.E."/>
            <person name="Stevens D.C."/>
        </authorList>
    </citation>
    <scope>NUCLEOTIDE SEQUENCE [LARGE SCALE GENOMIC DNA]</scope>
    <source>
        <strain evidence="2 3">Cbfe23</strain>
    </source>
</reference>
<dbReference type="PANTHER" id="PTHR45744:SF2">
    <property type="entry name" value="TYROSINE AMINOTRANSFERASE"/>
    <property type="match status" value="1"/>
</dbReference>
<dbReference type="InterPro" id="IPR004839">
    <property type="entry name" value="Aminotransferase_I/II_large"/>
</dbReference>
<organism evidence="2 3">
    <name type="scientific">Cystobacter ferrugineus</name>
    <dbReference type="NCBI Taxonomy" id="83449"/>
    <lineage>
        <taxon>Bacteria</taxon>
        <taxon>Pseudomonadati</taxon>
        <taxon>Myxococcota</taxon>
        <taxon>Myxococcia</taxon>
        <taxon>Myxococcales</taxon>
        <taxon>Cystobacterineae</taxon>
        <taxon>Archangiaceae</taxon>
        <taxon>Cystobacter</taxon>
    </lineage>
</organism>
<dbReference type="EMBL" id="MPIN01000019">
    <property type="protein sequence ID" value="OJH34412.1"/>
    <property type="molecule type" value="Genomic_DNA"/>
</dbReference>
<dbReference type="CDD" id="cd00609">
    <property type="entry name" value="AAT_like"/>
    <property type="match status" value="1"/>
</dbReference>